<dbReference type="RefSeq" id="WP_146505096.1">
    <property type="nucleotide sequence ID" value="NZ_SJPG01000001.1"/>
</dbReference>
<dbReference type="GO" id="GO:0005829">
    <property type="term" value="C:cytosol"/>
    <property type="evidence" value="ECO:0007669"/>
    <property type="project" value="TreeGrafter"/>
</dbReference>
<comment type="caution">
    <text evidence="3">The sequence shown here is derived from an EMBL/GenBank/DDBJ whole genome shotgun (WGS) entry which is preliminary data.</text>
</comment>
<dbReference type="GO" id="GO:0016887">
    <property type="term" value="F:ATP hydrolysis activity"/>
    <property type="evidence" value="ECO:0007669"/>
    <property type="project" value="TreeGrafter"/>
</dbReference>
<dbReference type="GO" id="GO:0005524">
    <property type="term" value="F:ATP binding"/>
    <property type="evidence" value="ECO:0007669"/>
    <property type="project" value="UniProtKB-KW"/>
</dbReference>
<dbReference type="SUPFAM" id="SSF52540">
    <property type="entry name" value="P-loop containing nucleoside triphosphate hydrolases"/>
    <property type="match status" value="1"/>
</dbReference>
<dbReference type="InterPro" id="IPR025501">
    <property type="entry name" value="MinD_FleN"/>
</dbReference>
<name>A0A5C5XNJ2_9PLAN</name>
<protein>
    <submittedName>
        <fullName evidence="3">Flagellum site-determining protein YlxH</fullName>
    </submittedName>
</protein>
<evidence type="ECO:0000256" key="1">
    <source>
        <dbReference type="ARBA" id="ARBA00022741"/>
    </source>
</evidence>
<keyword evidence="2" id="KW-0067">ATP-binding</keyword>
<dbReference type="GO" id="GO:0009898">
    <property type="term" value="C:cytoplasmic side of plasma membrane"/>
    <property type="evidence" value="ECO:0007669"/>
    <property type="project" value="TreeGrafter"/>
</dbReference>
<dbReference type="InterPro" id="IPR027417">
    <property type="entry name" value="P-loop_NTPase"/>
</dbReference>
<dbReference type="InterPro" id="IPR033875">
    <property type="entry name" value="FlhG"/>
</dbReference>
<dbReference type="PANTHER" id="PTHR43384">
    <property type="entry name" value="SEPTUM SITE-DETERMINING PROTEIN MIND HOMOLOG, CHLOROPLASTIC-RELATED"/>
    <property type="match status" value="1"/>
</dbReference>
<dbReference type="AlphaFoldDB" id="A0A5C5XNJ2"/>
<dbReference type="InterPro" id="IPR050625">
    <property type="entry name" value="ParA/MinD_ATPase"/>
</dbReference>
<dbReference type="Proteomes" id="UP000316095">
    <property type="component" value="Unassembled WGS sequence"/>
</dbReference>
<dbReference type="PANTHER" id="PTHR43384:SF4">
    <property type="entry name" value="CELLULOSE BIOSYNTHESIS PROTEIN BCSQ-RELATED"/>
    <property type="match status" value="1"/>
</dbReference>
<dbReference type="GO" id="GO:0051782">
    <property type="term" value="P:negative regulation of cell division"/>
    <property type="evidence" value="ECO:0007669"/>
    <property type="project" value="TreeGrafter"/>
</dbReference>
<dbReference type="EMBL" id="SJPG01000001">
    <property type="protein sequence ID" value="TWT63332.1"/>
    <property type="molecule type" value="Genomic_DNA"/>
</dbReference>
<dbReference type="OrthoDB" id="9816297at2"/>
<sequence>MTTNYHDQATELRELIQRSQETRPRESNKITRNRSARTIAVTSGKGGVGKSVVALNLAIALANQDKRVCLFDADLGLGNLDLMCGLNGYWNLSHVLSGSRSLSEIMLDGPAGISILPGASGLVELADTAQGDRSQLLQQLAELDHDFDYLILDCGTGIHHGTRQFAISADTVLLLSTLETTSLADTYAALKIYHSSQLADVRVVLNRCAVRDAQQVITNLKKTSRQFLQTDVQILGCVPNDETIRRSIATRKPAMMMDAQSPACEAISQLGRLLAAQSNTYLPAAVQPFVTRLFPKPIAAA</sequence>
<accession>A0A5C5XNJ2</accession>
<dbReference type="Gene3D" id="3.40.50.300">
    <property type="entry name" value="P-loop containing nucleotide triphosphate hydrolases"/>
    <property type="match status" value="1"/>
</dbReference>
<dbReference type="PIRSF" id="PIRSF003092">
    <property type="entry name" value="MinD"/>
    <property type="match status" value="1"/>
</dbReference>
<evidence type="ECO:0000256" key="2">
    <source>
        <dbReference type="ARBA" id="ARBA00022840"/>
    </source>
</evidence>
<dbReference type="Pfam" id="PF10609">
    <property type="entry name" value="ParA"/>
    <property type="match status" value="1"/>
</dbReference>
<evidence type="ECO:0000313" key="3">
    <source>
        <dbReference type="EMBL" id="TWT63332.1"/>
    </source>
</evidence>
<dbReference type="InterPro" id="IPR033756">
    <property type="entry name" value="YlxH/NBP35"/>
</dbReference>
<evidence type="ECO:0000313" key="4">
    <source>
        <dbReference type="Proteomes" id="UP000316095"/>
    </source>
</evidence>
<reference evidence="3 4" key="1">
    <citation type="submission" date="2019-02" db="EMBL/GenBank/DDBJ databases">
        <title>Deep-cultivation of Planctomycetes and their phenomic and genomic characterization uncovers novel biology.</title>
        <authorList>
            <person name="Wiegand S."/>
            <person name="Jogler M."/>
            <person name="Boedeker C."/>
            <person name="Pinto D."/>
            <person name="Vollmers J."/>
            <person name="Rivas-Marin E."/>
            <person name="Kohn T."/>
            <person name="Peeters S.H."/>
            <person name="Heuer A."/>
            <person name="Rast P."/>
            <person name="Oberbeckmann S."/>
            <person name="Bunk B."/>
            <person name="Jeske O."/>
            <person name="Meyerdierks A."/>
            <person name="Storesund J.E."/>
            <person name="Kallscheuer N."/>
            <person name="Luecker S."/>
            <person name="Lage O.M."/>
            <person name="Pohl T."/>
            <person name="Merkel B.J."/>
            <person name="Hornburger P."/>
            <person name="Mueller R.-W."/>
            <person name="Bruemmer F."/>
            <person name="Labrenz M."/>
            <person name="Spormann A.M."/>
            <person name="Op Den Camp H."/>
            <person name="Overmann J."/>
            <person name="Amann R."/>
            <person name="Jetten M.S.M."/>
            <person name="Mascher T."/>
            <person name="Medema M.H."/>
            <person name="Devos D.P."/>
            <person name="Kaster A.-K."/>
            <person name="Ovreas L."/>
            <person name="Rohde M."/>
            <person name="Galperin M.Y."/>
            <person name="Jogler C."/>
        </authorList>
    </citation>
    <scope>NUCLEOTIDE SEQUENCE [LARGE SCALE GENOMIC DNA]</scope>
    <source>
        <strain evidence="3 4">Pan54</strain>
    </source>
</reference>
<keyword evidence="1" id="KW-0547">Nucleotide-binding</keyword>
<gene>
    <name evidence="3" type="primary">ylxH_1</name>
    <name evidence="3" type="ORF">Pan54_40850</name>
</gene>
<keyword evidence="4" id="KW-1185">Reference proteome</keyword>
<proteinExistence type="predicted"/>
<organism evidence="3 4">
    <name type="scientific">Rubinisphaera italica</name>
    <dbReference type="NCBI Taxonomy" id="2527969"/>
    <lineage>
        <taxon>Bacteria</taxon>
        <taxon>Pseudomonadati</taxon>
        <taxon>Planctomycetota</taxon>
        <taxon>Planctomycetia</taxon>
        <taxon>Planctomycetales</taxon>
        <taxon>Planctomycetaceae</taxon>
        <taxon>Rubinisphaera</taxon>
    </lineage>
</organism>
<dbReference type="CDD" id="cd02038">
    <property type="entry name" value="FlhG-like"/>
    <property type="match status" value="1"/>
</dbReference>